<evidence type="ECO:0000256" key="1">
    <source>
        <dbReference type="SAM" id="Phobius"/>
    </source>
</evidence>
<keyword evidence="1" id="KW-0812">Transmembrane</keyword>
<feature type="transmembrane region" description="Helical" evidence="1">
    <location>
        <begin position="47"/>
        <end position="64"/>
    </location>
</feature>
<accession>A0ABZ2GKC1</accession>
<proteinExistence type="predicted"/>
<sequence length="229" mass="26657">MEDSADKLRRNLVVLCVSIMIYTFLRPKFSDKGGLGFDLRDINLSRAWISIIFVLLYVFLRFFHSDEAVADRKKLWKEFRIHVRETILSSLNKDLSRFAKKNVVRYFDINLVKNALDISGTLGFDNDENCKFLNFGGCDFTESTGFKLSGGSVIFTTCYMIKSNNHKSTFNNKFDFKFNFFNKIIVVVKALRKMHPLGKAFVDVMLPYVLAIFGFYFCIINFFTLYFKS</sequence>
<name>A0ABZ2GKC1_9BURK</name>
<dbReference type="EMBL" id="CP142523">
    <property type="protein sequence ID" value="WWO44488.1"/>
    <property type="molecule type" value="Genomic_DNA"/>
</dbReference>
<dbReference type="Proteomes" id="UP001373909">
    <property type="component" value="Chromosome"/>
</dbReference>
<keyword evidence="3" id="KW-1185">Reference proteome</keyword>
<organism evidence="2 3">
    <name type="scientific">Janthinobacterium aestuarii</name>
    <dbReference type="NCBI Taxonomy" id="2985511"/>
    <lineage>
        <taxon>Bacteria</taxon>
        <taxon>Pseudomonadati</taxon>
        <taxon>Pseudomonadota</taxon>
        <taxon>Betaproteobacteria</taxon>
        <taxon>Burkholderiales</taxon>
        <taxon>Oxalobacteraceae</taxon>
        <taxon>Janthinobacterium</taxon>
    </lineage>
</organism>
<keyword evidence="1" id="KW-0472">Membrane</keyword>
<evidence type="ECO:0000313" key="3">
    <source>
        <dbReference type="Proteomes" id="UP001373909"/>
    </source>
</evidence>
<feature type="transmembrane region" description="Helical" evidence="1">
    <location>
        <begin position="200"/>
        <end position="227"/>
    </location>
</feature>
<keyword evidence="1" id="KW-1133">Transmembrane helix</keyword>
<reference evidence="2 3" key="1">
    <citation type="submission" date="2024-01" db="EMBL/GenBank/DDBJ databases">
        <title>Draft genome sequences of nine bacterial species from freshwater ponds near Washington, DC.</title>
        <authorList>
            <person name="Pavloudi C."/>
            <person name="Oliver L."/>
            <person name="Slattery K."/>
            <person name="Lissner G."/>
            <person name="Saw J.H."/>
        </authorList>
    </citation>
    <scope>NUCLEOTIDE SEQUENCE [LARGE SCALE GENOMIC DNA]</scope>
    <source>
        <strain evidence="3">TB1-E2</strain>
    </source>
</reference>
<evidence type="ECO:0000313" key="2">
    <source>
        <dbReference type="EMBL" id="WWO44488.1"/>
    </source>
</evidence>
<dbReference type="RefSeq" id="WP_338678900.1">
    <property type="nucleotide sequence ID" value="NZ_CP142523.1"/>
</dbReference>
<protein>
    <submittedName>
        <fullName evidence="2">Uncharacterized protein</fullName>
    </submittedName>
</protein>
<gene>
    <name evidence="2" type="ORF">OPV09_17360</name>
</gene>
<feature type="transmembrane region" description="Helical" evidence="1">
    <location>
        <begin position="12"/>
        <end position="27"/>
    </location>
</feature>